<evidence type="ECO:0000256" key="1">
    <source>
        <dbReference type="ARBA" id="ARBA00010975"/>
    </source>
</evidence>
<dbReference type="Proteomes" id="UP000231279">
    <property type="component" value="Unassembled WGS sequence"/>
</dbReference>
<reference evidence="4" key="1">
    <citation type="journal article" date="2018" name="Gigascience">
        <title>Genome assembly of the Pink Ipe (Handroanthus impetiginosus, Bignoniaceae), a highly valued, ecologically keystone Neotropical timber forest tree.</title>
        <authorList>
            <person name="Silva-Junior O.B."/>
            <person name="Grattapaglia D."/>
            <person name="Novaes E."/>
            <person name="Collevatti R.G."/>
        </authorList>
    </citation>
    <scope>NUCLEOTIDE SEQUENCE [LARGE SCALE GENOMIC DNA]</scope>
    <source>
        <strain evidence="4">cv. UFG-1</strain>
    </source>
</reference>
<sequence>MRSTKEKAANAAASAKAGMEKTRATMQEKFDKMMTTGDPMEKETATRKKEEGFQEAERQKQEAREQNTDTRRSATGGGAFGQDYSPGPTSSNVASPLTTPLVAITRLLAAQSVQVVGGIYGADREGTNRDGSDLVEAKDPNAAGGARTGYGSGSTV</sequence>
<organism evidence="3 4">
    <name type="scientific">Handroanthus impetiginosus</name>
    <dbReference type="NCBI Taxonomy" id="429701"/>
    <lineage>
        <taxon>Eukaryota</taxon>
        <taxon>Viridiplantae</taxon>
        <taxon>Streptophyta</taxon>
        <taxon>Embryophyta</taxon>
        <taxon>Tracheophyta</taxon>
        <taxon>Spermatophyta</taxon>
        <taxon>Magnoliopsida</taxon>
        <taxon>eudicotyledons</taxon>
        <taxon>Gunneridae</taxon>
        <taxon>Pentapetalae</taxon>
        <taxon>asterids</taxon>
        <taxon>lamiids</taxon>
        <taxon>Lamiales</taxon>
        <taxon>Bignoniaceae</taxon>
        <taxon>Crescentiina</taxon>
        <taxon>Tabebuia alliance</taxon>
        <taxon>Handroanthus</taxon>
    </lineage>
</organism>
<gene>
    <name evidence="3" type="ORF">CDL12_29316</name>
</gene>
<dbReference type="AlphaFoldDB" id="A0A2G9FYR6"/>
<feature type="compositionally biased region" description="Basic and acidic residues" evidence="2">
    <location>
        <begin position="39"/>
        <end position="72"/>
    </location>
</feature>
<feature type="compositionally biased region" description="Basic and acidic residues" evidence="2">
    <location>
        <begin position="122"/>
        <end position="139"/>
    </location>
</feature>
<comment type="caution">
    <text evidence="3">The sequence shown here is derived from an EMBL/GenBank/DDBJ whole genome shotgun (WGS) entry which is preliminary data.</text>
</comment>
<dbReference type="EMBL" id="NKXS01008628">
    <property type="protein sequence ID" value="PIM98206.1"/>
    <property type="molecule type" value="Genomic_DNA"/>
</dbReference>
<evidence type="ECO:0000256" key="2">
    <source>
        <dbReference type="SAM" id="MobiDB-lite"/>
    </source>
</evidence>
<accession>A0A2G9FYR6</accession>
<protein>
    <submittedName>
        <fullName evidence="3">Uncharacterized protein</fullName>
    </submittedName>
</protein>
<dbReference type="GO" id="GO:0009793">
    <property type="term" value="P:embryo development ending in seed dormancy"/>
    <property type="evidence" value="ECO:0007669"/>
    <property type="project" value="InterPro"/>
</dbReference>
<keyword evidence="4" id="KW-1185">Reference proteome</keyword>
<feature type="compositionally biased region" description="Gly residues" evidence="2">
    <location>
        <begin position="146"/>
        <end position="156"/>
    </location>
</feature>
<evidence type="ECO:0000313" key="4">
    <source>
        <dbReference type="Proteomes" id="UP000231279"/>
    </source>
</evidence>
<name>A0A2G9FYR6_9LAMI</name>
<feature type="compositionally biased region" description="Basic and acidic residues" evidence="2">
    <location>
        <begin position="18"/>
        <end position="32"/>
    </location>
</feature>
<feature type="region of interest" description="Disordered" evidence="2">
    <location>
        <begin position="120"/>
        <end position="156"/>
    </location>
</feature>
<dbReference type="Pfam" id="PF03760">
    <property type="entry name" value="LEA_1"/>
    <property type="match status" value="1"/>
</dbReference>
<feature type="region of interest" description="Disordered" evidence="2">
    <location>
        <begin position="1"/>
        <end position="95"/>
    </location>
</feature>
<dbReference type="PANTHER" id="PTHR33493">
    <property type="entry name" value="LATE EMBRYOGENESIS ABUNDANT PROTEIN 6-RELATED"/>
    <property type="match status" value="1"/>
</dbReference>
<dbReference type="InterPro" id="IPR005513">
    <property type="entry name" value="LEA_1"/>
</dbReference>
<dbReference type="OrthoDB" id="758082at2759"/>
<dbReference type="PANTHER" id="PTHR33493:SF2">
    <property type="entry name" value="LATE EMBRYOGENESIS ABUNDANT PROTEIN 46"/>
    <property type="match status" value="1"/>
</dbReference>
<dbReference type="STRING" id="429701.A0A2G9FYR6"/>
<evidence type="ECO:0000313" key="3">
    <source>
        <dbReference type="EMBL" id="PIM98206.1"/>
    </source>
</evidence>
<proteinExistence type="inferred from homology"/>
<comment type="similarity">
    <text evidence="1">Belongs to the LEA type 1 family.</text>
</comment>